<dbReference type="EMBL" id="LAYJ01000045">
    <property type="protein sequence ID" value="KKI52046.1"/>
    <property type="molecule type" value="Genomic_DNA"/>
</dbReference>
<feature type="compositionally biased region" description="Basic and acidic residues" evidence="8">
    <location>
        <begin position="187"/>
        <end position="199"/>
    </location>
</feature>
<evidence type="ECO:0000256" key="5">
    <source>
        <dbReference type="ARBA" id="ARBA00023274"/>
    </source>
</evidence>
<evidence type="ECO:0000256" key="6">
    <source>
        <dbReference type="HAMAP-Rule" id="MF_01363"/>
    </source>
</evidence>
<keyword evidence="5 6" id="KW-0687">Ribonucleoprotein</keyword>
<dbReference type="GO" id="GO:0006412">
    <property type="term" value="P:translation"/>
    <property type="evidence" value="ECO:0007669"/>
    <property type="project" value="UniProtKB-UniRule"/>
</dbReference>
<evidence type="ECO:0000256" key="1">
    <source>
        <dbReference type="ARBA" id="ARBA00008563"/>
    </source>
</evidence>
<dbReference type="InterPro" id="IPR018258">
    <property type="entry name" value="Ribosomal_bL21_CS"/>
</dbReference>
<comment type="subunit">
    <text evidence="6">Part of the 50S ribosomal subunit. Contacts protein L20.</text>
</comment>
<dbReference type="GO" id="GO:0005840">
    <property type="term" value="C:ribosome"/>
    <property type="evidence" value="ECO:0007669"/>
    <property type="project" value="UniProtKB-KW"/>
</dbReference>
<dbReference type="PATRIC" id="fig|270498.16.peg.578"/>
<feature type="compositionally biased region" description="Low complexity" evidence="8">
    <location>
        <begin position="156"/>
        <end position="172"/>
    </location>
</feature>
<dbReference type="GO" id="GO:0005737">
    <property type="term" value="C:cytoplasm"/>
    <property type="evidence" value="ECO:0007669"/>
    <property type="project" value="UniProtKB-ARBA"/>
</dbReference>
<comment type="function">
    <text evidence="6 7">This protein binds to 23S rRNA in the presence of protein L20.</text>
</comment>
<dbReference type="Pfam" id="PF00829">
    <property type="entry name" value="Ribosomal_L21p"/>
    <property type="match status" value="1"/>
</dbReference>
<evidence type="ECO:0000256" key="3">
    <source>
        <dbReference type="ARBA" id="ARBA00022884"/>
    </source>
</evidence>
<dbReference type="GO" id="GO:1990904">
    <property type="term" value="C:ribonucleoprotein complex"/>
    <property type="evidence" value="ECO:0007669"/>
    <property type="project" value="UniProtKB-KW"/>
</dbReference>
<name>A0A0M2NM43_9FIRM</name>
<proteinExistence type="inferred from homology"/>
<evidence type="ECO:0000313" key="10">
    <source>
        <dbReference type="Proteomes" id="UP000034076"/>
    </source>
</evidence>
<reference evidence="9 10" key="1">
    <citation type="submission" date="2015-04" db="EMBL/GenBank/DDBJ databases">
        <title>Draft genome sequence of bacteremic isolate Catabacter hongkongensis type strain HKU16T.</title>
        <authorList>
            <person name="Lau S.K."/>
            <person name="Teng J.L."/>
            <person name="Huang Y."/>
            <person name="Curreem S.O."/>
            <person name="Tsui S.K."/>
            <person name="Woo P.C."/>
        </authorList>
    </citation>
    <scope>NUCLEOTIDE SEQUENCE [LARGE SCALE GENOMIC DNA]</scope>
    <source>
        <strain evidence="9 10">HKU16</strain>
    </source>
</reference>
<dbReference type="InterPro" id="IPR036164">
    <property type="entry name" value="bL21-like_sf"/>
</dbReference>
<dbReference type="OrthoDB" id="9813334at2"/>
<feature type="compositionally biased region" description="Basic and acidic residues" evidence="8">
    <location>
        <begin position="145"/>
        <end position="155"/>
    </location>
</feature>
<dbReference type="STRING" id="270498.CHK_0474"/>
<keyword evidence="10" id="KW-1185">Reference proteome</keyword>
<protein>
    <recommendedName>
        <fullName evidence="6">Large ribosomal subunit protein bL21</fullName>
    </recommendedName>
</protein>
<dbReference type="PANTHER" id="PTHR21349:SF0">
    <property type="entry name" value="LARGE RIBOSOMAL SUBUNIT PROTEIN BL21M"/>
    <property type="match status" value="1"/>
</dbReference>
<comment type="caution">
    <text evidence="9">The sequence shown here is derived from an EMBL/GenBank/DDBJ whole genome shotgun (WGS) entry which is preliminary data.</text>
</comment>
<evidence type="ECO:0000313" key="9">
    <source>
        <dbReference type="EMBL" id="KKI52046.1"/>
    </source>
</evidence>
<dbReference type="PANTHER" id="PTHR21349">
    <property type="entry name" value="50S RIBOSOMAL PROTEIN L21"/>
    <property type="match status" value="1"/>
</dbReference>
<feature type="region of interest" description="Disordered" evidence="8">
    <location>
        <begin position="80"/>
        <end position="199"/>
    </location>
</feature>
<organism evidence="9 10">
    <name type="scientific">Christensenella hongkongensis</name>
    <dbReference type="NCBI Taxonomy" id="270498"/>
    <lineage>
        <taxon>Bacteria</taxon>
        <taxon>Bacillati</taxon>
        <taxon>Bacillota</taxon>
        <taxon>Clostridia</taxon>
        <taxon>Christensenellales</taxon>
        <taxon>Christensenellaceae</taxon>
        <taxon>Christensenella</taxon>
    </lineage>
</organism>
<dbReference type="AlphaFoldDB" id="A0A0M2NM43"/>
<dbReference type="GO" id="GO:0003735">
    <property type="term" value="F:structural constituent of ribosome"/>
    <property type="evidence" value="ECO:0007669"/>
    <property type="project" value="InterPro"/>
</dbReference>
<keyword evidence="4 6" id="KW-0689">Ribosomal protein</keyword>
<dbReference type="NCBIfam" id="TIGR00061">
    <property type="entry name" value="L21"/>
    <property type="match status" value="1"/>
</dbReference>
<gene>
    <name evidence="6" type="primary">rplU</name>
    <name evidence="9" type="ORF">CHK_0474</name>
</gene>
<dbReference type="HAMAP" id="MF_01363">
    <property type="entry name" value="Ribosomal_bL21"/>
    <property type="match status" value="1"/>
</dbReference>
<evidence type="ECO:0000256" key="8">
    <source>
        <dbReference type="SAM" id="MobiDB-lite"/>
    </source>
</evidence>
<dbReference type="SUPFAM" id="SSF141091">
    <property type="entry name" value="L21p-like"/>
    <property type="match status" value="1"/>
</dbReference>
<dbReference type="GO" id="GO:0019843">
    <property type="term" value="F:rRNA binding"/>
    <property type="evidence" value="ECO:0007669"/>
    <property type="project" value="UniProtKB-UniRule"/>
</dbReference>
<dbReference type="InterPro" id="IPR028909">
    <property type="entry name" value="bL21-like"/>
</dbReference>
<dbReference type="InterPro" id="IPR001787">
    <property type="entry name" value="Ribosomal_bL21"/>
</dbReference>
<dbReference type="PROSITE" id="PS01169">
    <property type="entry name" value="RIBOSOMAL_L21"/>
    <property type="match status" value="1"/>
</dbReference>
<evidence type="ECO:0000256" key="7">
    <source>
        <dbReference type="RuleBase" id="RU000562"/>
    </source>
</evidence>
<evidence type="ECO:0000256" key="4">
    <source>
        <dbReference type="ARBA" id="ARBA00022980"/>
    </source>
</evidence>
<dbReference type="RefSeq" id="WP_046442420.1">
    <property type="nucleotide sequence ID" value="NZ_LAYJ01000045.1"/>
</dbReference>
<keyword evidence="3 6" id="KW-0694">RNA-binding</keyword>
<evidence type="ECO:0000256" key="2">
    <source>
        <dbReference type="ARBA" id="ARBA00022730"/>
    </source>
</evidence>
<sequence>MYAIIKSGGKQYKVEPGMVIKVEKLDAEVGSEVAFEALLTSDGKKVAVGDPILKDVAVKGKVLAQDKAKKVIVFKYKPKKDYRKKQGHRQPYTKVEITQVGSEVAPAKEKPAKAAKVETAEKTVKAEKATAAKTEAKKTTAAKKPAAEKPAKATAEKPAAAKKPAAKKPAATGEKKVTTAKKPAAKTAEKKETAKKDAE</sequence>
<accession>A0A0M2NM43</accession>
<feature type="compositionally biased region" description="Basic and acidic residues" evidence="8">
    <location>
        <begin position="106"/>
        <end position="138"/>
    </location>
</feature>
<comment type="similarity">
    <text evidence="1 6 7">Belongs to the bacterial ribosomal protein bL21 family.</text>
</comment>
<dbReference type="Proteomes" id="UP000034076">
    <property type="component" value="Unassembled WGS sequence"/>
</dbReference>
<keyword evidence="2 6" id="KW-0699">rRNA-binding</keyword>